<feature type="domain" description="Acyltransferase 3" evidence="2">
    <location>
        <begin position="16"/>
        <end position="351"/>
    </location>
</feature>
<feature type="transmembrane region" description="Helical" evidence="1">
    <location>
        <begin position="375"/>
        <end position="394"/>
    </location>
</feature>
<comment type="caution">
    <text evidence="3">The sequence shown here is derived from an EMBL/GenBank/DDBJ whole genome shotgun (WGS) entry which is preliminary data.</text>
</comment>
<dbReference type="PANTHER" id="PTHR23028">
    <property type="entry name" value="ACETYLTRANSFERASE"/>
    <property type="match status" value="1"/>
</dbReference>
<keyword evidence="4" id="KW-1185">Reference proteome</keyword>
<dbReference type="EMBL" id="BMRJ01000001">
    <property type="protein sequence ID" value="GGR15162.1"/>
    <property type="molecule type" value="Genomic_DNA"/>
</dbReference>
<dbReference type="InterPro" id="IPR050879">
    <property type="entry name" value="Acyltransferase_3"/>
</dbReference>
<dbReference type="Pfam" id="PF01757">
    <property type="entry name" value="Acyl_transf_3"/>
    <property type="match status" value="1"/>
</dbReference>
<dbReference type="RefSeq" id="WP_189083709.1">
    <property type="nucleotide sequence ID" value="NZ_BMRJ01000001.1"/>
</dbReference>
<dbReference type="AlphaFoldDB" id="A0A918F9X4"/>
<dbReference type="GO" id="GO:0009103">
    <property type="term" value="P:lipopolysaccharide biosynthetic process"/>
    <property type="evidence" value="ECO:0007669"/>
    <property type="project" value="TreeGrafter"/>
</dbReference>
<evidence type="ECO:0000313" key="3">
    <source>
        <dbReference type="EMBL" id="GGR15162.1"/>
    </source>
</evidence>
<dbReference type="GO" id="GO:0016747">
    <property type="term" value="F:acyltransferase activity, transferring groups other than amino-acyl groups"/>
    <property type="evidence" value="ECO:0007669"/>
    <property type="project" value="InterPro"/>
</dbReference>
<reference evidence="3" key="1">
    <citation type="journal article" date="2014" name="Int. J. Syst. Evol. Microbiol.">
        <title>Complete genome sequence of Corynebacterium casei LMG S-19264T (=DSM 44701T), isolated from a smear-ripened cheese.</title>
        <authorList>
            <consortium name="US DOE Joint Genome Institute (JGI-PGF)"/>
            <person name="Walter F."/>
            <person name="Albersmeier A."/>
            <person name="Kalinowski J."/>
            <person name="Ruckert C."/>
        </authorList>
    </citation>
    <scope>NUCLEOTIDE SEQUENCE</scope>
    <source>
        <strain evidence="3">JCM 3346</strain>
    </source>
</reference>
<dbReference type="InterPro" id="IPR002656">
    <property type="entry name" value="Acyl_transf_3_dom"/>
</dbReference>
<feature type="transmembrane region" description="Helical" evidence="1">
    <location>
        <begin position="40"/>
        <end position="61"/>
    </location>
</feature>
<evidence type="ECO:0000313" key="4">
    <source>
        <dbReference type="Proteomes" id="UP000610303"/>
    </source>
</evidence>
<reference evidence="3" key="2">
    <citation type="submission" date="2020-09" db="EMBL/GenBank/DDBJ databases">
        <authorList>
            <person name="Sun Q."/>
            <person name="Ohkuma M."/>
        </authorList>
    </citation>
    <scope>NUCLEOTIDE SEQUENCE</scope>
    <source>
        <strain evidence="3">JCM 3346</strain>
    </source>
</reference>
<feature type="transmembrane region" description="Helical" evidence="1">
    <location>
        <begin position="82"/>
        <end position="102"/>
    </location>
</feature>
<dbReference type="GO" id="GO:0016020">
    <property type="term" value="C:membrane"/>
    <property type="evidence" value="ECO:0007669"/>
    <property type="project" value="TreeGrafter"/>
</dbReference>
<sequence length="411" mass="44719">MASPTPPFVRSAIRPEVQALRALAVGAVVLHHGWPAVAPAGYMGVDVFFVVSGFLITGMLVREAEAEGRVSLTRFYLRRARRILPAAVAVLVVVSALTIAVVPMEEWRRWFRHIVASALYFENWQLAIDSQIPRRADLESTPVQHFWSLSVEEQFYLVWPLLVILAFALAMKLGRSGRALTVGILGAVTAASFAHSILLTAADANLAYFGTFARAWEFGAGALLALWLSRRQAAEAAPRPWTPQLRAAVSWAGLVAILVPIALFREPEVFPGFVVLAPVLGTVAVIWAGMPEPAWSPARLAAWRPVQWTGDVSYSLYLWHWPIFMFAPYLTGVPSPPWLMALLVALALAVSAGSKRWIEDPFRRARGRVLARPTLVLGGIATAVAVIVGAGVAMPGIAADERGRACEAPQR</sequence>
<dbReference type="PANTHER" id="PTHR23028:SF53">
    <property type="entry name" value="ACYL_TRANSF_3 DOMAIN-CONTAINING PROTEIN"/>
    <property type="match status" value="1"/>
</dbReference>
<proteinExistence type="predicted"/>
<keyword evidence="1" id="KW-1133">Transmembrane helix</keyword>
<protein>
    <recommendedName>
        <fullName evidence="2">Acyltransferase 3 domain-containing protein</fullName>
    </recommendedName>
</protein>
<keyword evidence="1" id="KW-0472">Membrane</keyword>
<feature type="transmembrane region" description="Helical" evidence="1">
    <location>
        <begin position="270"/>
        <end position="290"/>
    </location>
</feature>
<feature type="transmembrane region" description="Helical" evidence="1">
    <location>
        <begin position="155"/>
        <end position="173"/>
    </location>
</feature>
<organism evidence="3 4">
    <name type="scientific">Agromyces mediolanus</name>
    <name type="common">Corynebacterium mediolanum</name>
    <dbReference type="NCBI Taxonomy" id="41986"/>
    <lineage>
        <taxon>Bacteria</taxon>
        <taxon>Bacillati</taxon>
        <taxon>Actinomycetota</taxon>
        <taxon>Actinomycetes</taxon>
        <taxon>Micrococcales</taxon>
        <taxon>Microbacteriaceae</taxon>
        <taxon>Agromyces</taxon>
    </lineage>
</organism>
<name>A0A918F9X4_AGRME</name>
<evidence type="ECO:0000259" key="2">
    <source>
        <dbReference type="Pfam" id="PF01757"/>
    </source>
</evidence>
<feature type="transmembrane region" description="Helical" evidence="1">
    <location>
        <begin position="337"/>
        <end position="354"/>
    </location>
</feature>
<evidence type="ECO:0000256" key="1">
    <source>
        <dbReference type="SAM" id="Phobius"/>
    </source>
</evidence>
<dbReference type="Proteomes" id="UP000610303">
    <property type="component" value="Unassembled WGS sequence"/>
</dbReference>
<feature type="transmembrane region" description="Helical" evidence="1">
    <location>
        <begin position="180"/>
        <end position="201"/>
    </location>
</feature>
<keyword evidence="1" id="KW-0812">Transmembrane</keyword>
<feature type="transmembrane region" description="Helical" evidence="1">
    <location>
        <begin position="248"/>
        <end position="264"/>
    </location>
</feature>
<accession>A0A918F9X4</accession>
<gene>
    <name evidence="3" type="ORF">GCM10010196_04850</name>
</gene>